<dbReference type="PROSITE" id="PS50297">
    <property type="entry name" value="ANK_REP_REGION"/>
    <property type="match status" value="3"/>
</dbReference>
<evidence type="ECO:0000256" key="8">
    <source>
        <dbReference type="ARBA" id="ARBA00022737"/>
    </source>
</evidence>
<dbReference type="PANTHER" id="PTHR24202:SF4">
    <property type="entry name" value="E3 UBIQUITIN-PROTEIN LIGASE MIB2-RELATED"/>
    <property type="match status" value="1"/>
</dbReference>
<dbReference type="CDD" id="cd16520">
    <property type="entry name" value="RING-HC_MIBs-like"/>
    <property type="match status" value="1"/>
</dbReference>
<evidence type="ECO:0000256" key="3">
    <source>
        <dbReference type="ARBA" id="ARBA00004906"/>
    </source>
</evidence>
<dbReference type="PROSITE" id="PS50089">
    <property type="entry name" value="ZF_RING_2"/>
    <property type="match status" value="2"/>
</dbReference>
<dbReference type="CDD" id="cd16726">
    <property type="entry name" value="RING-HC_MIB2_rpt1"/>
    <property type="match status" value="1"/>
</dbReference>
<evidence type="ECO:0000256" key="5">
    <source>
        <dbReference type="ARBA" id="ARBA00022490"/>
    </source>
</evidence>
<dbReference type="SUPFAM" id="SSF57850">
    <property type="entry name" value="RING/U-box"/>
    <property type="match status" value="1"/>
</dbReference>
<dbReference type="SMART" id="SM00291">
    <property type="entry name" value="ZnF_ZZ"/>
    <property type="match status" value="1"/>
</dbReference>
<dbReference type="InterPro" id="IPR002110">
    <property type="entry name" value="Ankyrin_rpt"/>
</dbReference>
<feature type="compositionally biased region" description="Polar residues" evidence="16">
    <location>
        <begin position="923"/>
        <end position="953"/>
    </location>
</feature>
<dbReference type="InterPro" id="IPR043145">
    <property type="entry name" value="Znf_ZZ_sf"/>
</dbReference>
<feature type="domain" description="RING-type" evidence="17">
    <location>
        <begin position="985"/>
        <end position="1020"/>
    </location>
</feature>
<comment type="caution">
    <text evidence="20">The sequence shown here is derived from an EMBL/GenBank/DDBJ whole genome shotgun (WGS) entry which is preliminary data.</text>
</comment>
<dbReference type="EC" id="2.3.2.27" evidence="4"/>
<gene>
    <name evidence="20" type="ORF">HAZT_HAZT004922</name>
</gene>
<dbReference type="InterPro" id="IPR000433">
    <property type="entry name" value="Znf_ZZ"/>
</dbReference>
<evidence type="ECO:0000259" key="19">
    <source>
        <dbReference type="PROSITE" id="PS51416"/>
    </source>
</evidence>
<evidence type="ECO:0000256" key="7">
    <source>
        <dbReference type="ARBA" id="ARBA00022723"/>
    </source>
</evidence>
<reference evidence="20" key="2">
    <citation type="journal article" date="2018" name="Environ. Sci. Technol.">
        <title>The Toxicogenome of Hyalella azteca: A Model for Sediment Ecotoxicology and Evolutionary Toxicology.</title>
        <authorList>
            <person name="Poynton H.C."/>
            <person name="Hasenbein S."/>
            <person name="Benoit J.B."/>
            <person name="Sepulveda M.S."/>
            <person name="Poelchau M.F."/>
            <person name="Hughes D.S.T."/>
            <person name="Murali S.C."/>
            <person name="Chen S."/>
            <person name="Glastad K.M."/>
            <person name="Goodisman M.A.D."/>
            <person name="Werren J.H."/>
            <person name="Vineis J.H."/>
            <person name="Bowen J.L."/>
            <person name="Friedrich M."/>
            <person name="Jones J."/>
            <person name="Robertson H.M."/>
            <person name="Feyereisen R."/>
            <person name="Mechler-Hickson A."/>
            <person name="Mathers N."/>
            <person name="Lee C.E."/>
            <person name="Colbourne J.K."/>
            <person name="Biales A."/>
            <person name="Johnston J.S."/>
            <person name="Wellborn G.A."/>
            <person name="Rosendale A.J."/>
            <person name="Cridge A.G."/>
            <person name="Munoz-Torres M.C."/>
            <person name="Bain P.A."/>
            <person name="Manny A.R."/>
            <person name="Major K.M."/>
            <person name="Lambert F.N."/>
            <person name="Vulpe C.D."/>
            <person name="Tuck P."/>
            <person name="Blalock B.J."/>
            <person name="Lin Y.Y."/>
            <person name="Smith M.E."/>
            <person name="Ochoa-Acuna H."/>
            <person name="Chen M.M."/>
            <person name="Childers C.P."/>
            <person name="Qu J."/>
            <person name="Dugan S."/>
            <person name="Lee S.L."/>
            <person name="Chao H."/>
            <person name="Dinh H."/>
            <person name="Han Y."/>
            <person name="Doddapaneni H."/>
            <person name="Worley K.C."/>
            <person name="Muzny D.M."/>
            <person name="Gibbs R.A."/>
            <person name="Richards S."/>
        </authorList>
    </citation>
    <scope>NUCLEOTIDE SEQUENCE</scope>
    <source>
        <strain evidence="20">HAZT.00-mixed</strain>
        <tissue evidence="20">Whole organism</tissue>
    </source>
</reference>
<dbReference type="InterPro" id="IPR040847">
    <property type="entry name" value="SH3_15"/>
</dbReference>
<dbReference type="Pfam" id="PF18346">
    <property type="entry name" value="SH3_15"/>
    <property type="match status" value="2"/>
</dbReference>
<dbReference type="EMBL" id="JQDR03012774">
    <property type="protein sequence ID" value="KAA0190760.1"/>
    <property type="molecule type" value="Genomic_DNA"/>
</dbReference>
<dbReference type="SMART" id="SM00184">
    <property type="entry name" value="RING"/>
    <property type="match status" value="2"/>
</dbReference>
<dbReference type="GO" id="GO:0016567">
    <property type="term" value="P:protein ubiquitination"/>
    <property type="evidence" value="ECO:0007669"/>
    <property type="project" value="UniProtKB-UniPathway"/>
</dbReference>
<dbReference type="InterPro" id="IPR036770">
    <property type="entry name" value="Ankyrin_rpt-contain_sf"/>
</dbReference>
<dbReference type="SUPFAM" id="SSF159034">
    <property type="entry name" value="Mib/herc2 domain-like"/>
    <property type="match status" value="2"/>
</dbReference>
<keyword evidence="11" id="KW-0862">Zinc</keyword>
<sequence>MAEVGVRVVRGPDWQWGDQDGGEGFCGTVVEVGRPGSSSTPDRTVVVHWDTGARTNYRVGYQSAYDLRLLDNAPIGVKHANHICDGCKKQGIHGLQWSCTRCFDFDLCTECYMADKHDTSHPFKRLDNSNCAGIEVPPRKNSTKVPLQGIFVGAKVMRGPDWDWGNQDGGAGEIGRVTEIRGWDGESSRSVASVVWGSSGVNNVYRLGHKGKVDLKCEQPATNGYIYIKHLPVLGRSPVVPLSEPASSSTGTGAISQAPFLVGERVKVCVPLEQLRVMQEGHGGWNHKMADYINQIGLVHRITDKGDVRVQYEGCCTRWTIHPTALMRVGSLDASGQPAPVVHSYTPGDRVTVIAEEEKVKVLQKGHGEWIDYMKAALGKTGVVSKVYPDGDLRVNVEGSTWTFSPLCVTPISTATVNYDDRQHGRQGPASHHDTHRHSSLDDTPISNTSHQTNGAAALPDDSADLMMTASQAGAANTSTFVTQPMTTTLANKKLVDKLVREAAQGHLSNVNAILSLNPELLECGSNGKTALQVACHQGHLHVVRHLLDRGAKPGTQDQDGDTSLHYASFGSVPYKAHAARDRNESCVNLLINFCLLLLCRGSAINALNCGRCTALHVAVNKQHHACVLLLLRCGADANIQDSYGDTALHDAIGKDSLEIVEALTNWSRLNLTLRNNRGFNVLHHAALKGNNFATEKLVYRSRQFVDERKDDGFAALHLACLNGHRHVAETLLTLGRAHPNLTNNKRQTPLLLAIAQGHVSLVELLVVHHNADVNRADEDGETALHLTLHKLNNLSQADAMAPPRPDDVHTTVINGLLQSLPSGSSVWLAVACLLVRKGASISALNARGVSPLQAVNDLSVVQALQCHSPEVAGAGGGSDTTRLDLDMKALDLAAESIRSTVLMDAHCNIGGGELGAASFGASSYESQQHPVPPHRSTSQPASPARFSSTTGSQPGGFGAAASQPASPAHLALAAAMNDSSGEPCTICLEAAVCVRFEPCGHSVTCEECAARVKKCLSCHQLVAKKVRHDGCVLNFGTSVPSSERLRYLESKIADIEEAHCCSICMERRRGVAFLCGHTACSVCAKTLSTCHMCRMPITNKINLY</sequence>
<evidence type="ECO:0000256" key="12">
    <source>
        <dbReference type="ARBA" id="ARBA00022976"/>
    </source>
</evidence>
<evidence type="ECO:0000256" key="11">
    <source>
        <dbReference type="ARBA" id="ARBA00022833"/>
    </source>
</evidence>
<dbReference type="InterPro" id="IPR013083">
    <property type="entry name" value="Znf_RING/FYVE/PHD"/>
</dbReference>
<feature type="repeat" description="ANK" evidence="14">
    <location>
        <begin position="746"/>
        <end position="779"/>
    </location>
</feature>
<dbReference type="Pfam" id="PF06701">
    <property type="entry name" value="MIB_HERC2"/>
    <property type="match status" value="2"/>
</dbReference>
<evidence type="ECO:0000256" key="14">
    <source>
        <dbReference type="PROSITE-ProRule" id="PRU00023"/>
    </source>
</evidence>
<keyword evidence="9 15" id="KW-0863">Zinc-finger</keyword>
<evidence type="ECO:0000256" key="9">
    <source>
        <dbReference type="ARBA" id="ARBA00022771"/>
    </source>
</evidence>
<evidence type="ECO:0000256" key="1">
    <source>
        <dbReference type="ARBA" id="ARBA00000900"/>
    </source>
</evidence>
<organism evidence="20">
    <name type="scientific">Hyalella azteca</name>
    <name type="common">Amphipod</name>
    <dbReference type="NCBI Taxonomy" id="294128"/>
    <lineage>
        <taxon>Eukaryota</taxon>
        <taxon>Metazoa</taxon>
        <taxon>Ecdysozoa</taxon>
        <taxon>Arthropoda</taxon>
        <taxon>Crustacea</taxon>
        <taxon>Multicrustacea</taxon>
        <taxon>Malacostraca</taxon>
        <taxon>Eumalacostraca</taxon>
        <taxon>Peracarida</taxon>
        <taxon>Amphipoda</taxon>
        <taxon>Senticaudata</taxon>
        <taxon>Talitrida</taxon>
        <taxon>Talitroidea</taxon>
        <taxon>Hyalellidae</taxon>
        <taxon>Hyalella</taxon>
    </lineage>
</organism>
<evidence type="ECO:0000256" key="6">
    <source>
        <dbReference type="ARBA" id="ARBA00022679"/>
    </source>
</evidence>
<feature type="domain" description="MIB/HERC2" evidence="19">
    <location>
        <begin position="1"/>
        <end position="73"/>
    </location>
</feature>
<dbReference type="Proteomes" id="UP000711488">
    <property type="component" value="Unassembled WGS sequence"/>
</dbReference>
<keyword evidence="8" id="KW-0677">Repeat</keyword>
<keyword evidence="5" id="KW-0963">Cytoplasm</keyword>
<dbReference type="FunFam" id="2.30.30.40:FF:000044">
    <property type="entry name" value="E3 ubiquitin-protein ligase MIB2, putative"/>
    <property type="match status" value="1"/>
</dbReference>
<evidence type="ECO:0000256" key="4">
    <source>
        <dbReference type="ARBA" id="ARBA00012483"/>
    </source>
</evidence>
<comment type="catalytic activity">
    <reaction evidence="1">
        <text>S-ubiquitinyl-[E2 ubiquitin-conjugating enzyme]-L-cysteine + [acceptor protein]-L-lysine = [E2 ubiquitin-conjugating enzyme]-L-cysteine + N(6)-ubiquitinyl-[acceptor protein]-L-lysine.</text>
        <dbReference type="EC" id="2.3.2.27"/>
    </reaction>
</comment>
<evidence type="ECO:0000256" key="10">
    <source>
        <dbReference type="ARBA" id="ARBA00022786"/>
    </source>
</evidence>
<feature type="compositionally biased region" description="Basic and acidic residues" evidence="16">
    <location>
        <begin position="431"/>
        <end position="441"/>
    </location>
</feature>
<dbReference type="Pfam" id="PF12796">
    <property type="entry name" value="Ank_2"/>
    <property type="match status" value="3"/>
</dbReference>
<accession>A0A6A0GW40</accession>
<reference evidence="20" key="3">
    <citation type="submission" date="2019-06" db="EMBL/GenBank/DDBJ databases">
        <authorList>
            <person name="Poynton C."/>
            <person name="Hasenbein S."/>
            <person name="Benoit J.B."/>
            <person name="Sepulveda M.S."/>
            <person name="Poelchau M.F."/>
            <person name="Murali S.C."/>
            <person name="Chen S."/>
            <person name="Glastad K.M."/>
            <person name="Werren J.H."/>
            <person name="Vineis J.H."/>
            <person name="Bowen J.L."/>
            <person name="Friedrich M."/>
            <person name="Jones J."/>
            <person name="Robertson H.M."/>
            <person name="Feyereisen R."/>
            <person name="Mechler-Hickson A."/>
            <person name="Mathers N."/>
            <person name="Lee C.E."/>
            <person name="Colbourne J.K."/>
            <person name="Biales A."/>
            <person name="Johnston J.S."/>
            <person name="Wellborn G.A."/>
            <person name="Rosendale A.J."/>
            <person name="Cridge A.G."/>
            <person name="Munoz-Torres M.C."/>
            <person name="Bain P.A."/>
            <person name="Manny A.R."/>
            <person name="Major K.M."/>
            <person name="Lambert F.N."/>
            <person name="Vulpe C.D."/>
            <person name="Tuck P."/>
            <person name="Blalock B.J."/>
            <person name="Lin Y.-Y."/>
            <person name="Smith M.E."/>
            <person name="Ochoa-Acuna H."/>
            <person name="Chen M.-J.M."/>
            <person name="Childers C.P."/>
            <person name="Qu J."/>
            <person name="Dugan S."/>
            <person name="Lee S.L."/>
            <person name="Chao H."/>
            <person name="Dinh H."/>
            <person name="Han Y."/>
            <person name="Doddapaneni H."/>
            <person name="Worley K.C."/>
            <person name="Muzny D.M."/>
            <person name="Gibbs R.A."/>
            <person name="Richards S."/>
        </authorList>
    </citation>
    <scope>NUCLEOTIDE SEQUENCE</scope>
    <source>
        <strain evidence="20">HAZT.00-mixed</strain>
        <tissue evidence="20">Whole organism</tissue>
    </source>
</reference>
<dbReference type="FunFam" id="3.30.60.90:FF:000004">
    <property type="entry name" value="Putative E3 ubiquitin-protein ligase MIB2"/>
    <property type="match status" value="1"/>
</dbReference>
<name>A0A6A0GW40_HYAAZ</name>
<dbReference type="Pfam" id="PF13920">
    <property type="entry name" value="zf-C3HC4_3"/>
    <property type="match status" value="2"/>
</dbReference>
<dbReference type="InterPro" id="IPR037252">
    <property type="entry name" value="Mib_Herc2_sf"/>
</dbReference>
<feature type="repeat" description="ANK" evidence="14">
    <location>
        <begin position="611"/>
        <end position="643"/>
    </location>
</feature>
<feature type="domain" description="RING-type" evidence="17">
    <location>
        <begin position="1062"/>
        <end position="1095"/>
    </location>
</feature>
<protein>
    <recommendedName>
        <fullName evidence="4">RING-type E3 ubiquitin transferase</fullName>
        <ecNumber evidence="4">2.3.2.27</ecNumber>
    </recommendedName>
</protein>
<dbReference type="FunFam" id="2.30.30.40:FF:000078">
    <property type="entry name" value="Putative e3 ubiquitin-protein ligase mib2"/>
    <property type="match status" value="1"/>
</dbReference>
<dbReference type="OrthoDB" id="2122982at2759"/>
<feature type="repeat" description="ANK" evidence="14">
    <location>
        <begin position="712"/>
        <end position="736"/>
    </location>
</feature>
<keyword evidence="13 14" id="KW-0040">ANK repeat</keyword>
<dbReference type="AlphaFoldDB" id="A0A6A0GW40"/>
<keyword evidence="7" id="KW-0479">Metal-binding</keyword>
<evidence type="ECO:0000256" key="2">
    <source>
        <dbReference type="ARBA" id="ARBA00004496"/>
    </source>
</evidence>
<dbReference type="UniPathway" id="UPA00143"/>
<evidence type="ECO:0000256" key="16">
    <source>
        <dbReference type="SAM" id="MobiDB-lite"/>
    </source>
</evidence>
<comment type="pathway">
    <text evidence="3">Protein modification; protein ubiquitination.</text>
</comment>
<dbReference type="SUPFAM" id="SSF48403">
    <property type="entry name" value="Ankyrin repeat"/>
    <property type="match status" value="1"/>
</dbReference>
<proteinExistence type="predicted"/>
<dbReference type="Gene3D" id="3.30.60.90">
    <property type="match status" value="1"/>
</dbReference>
<dbReference type="GO" id="GO:0061630">
    <property type="term" value="F:ubiquitin protein ligase activity"/>
    <property type="evidence" value="ECO:0007669"/>
    <property type="project" value="UniProtKB-EC"/>
</dbReference>
<dbReference type="GO" id="GO:0005737">
    <property type="term" value="C:cytoplasm"/>
    <property type="evidence" value="ECO:0007669"/>
    <property type="project" value="UniProtKB-SubCell"/>
</dbReference>
<dbReference type="PANTHER" id="PTHR24202">
    <property type="entry name" value="E3 UBIQUITIN-PROTEIN LIGASE MIB2"/>
    <property type="match status" value="1"/>
</dbReference>
<feature type="domain" description="MIB/HERC2" evidence="19">
    <location>
        <begin position="142"/>
        <end position="221"/>
    </location>
</feature>
<dbReference type="InterPro" id="IPR010606">
    <property type="entry name" value="Mib_Herc2"/>
</dbReference>
<reference evidence="20" key="1">
    <citation type="submission" date="2014-08" db="EMBL/GenBank/DDBJ databases">
        <authorList>
            <person name="Murali S."/>
            <person name="Richards S."/>
            <person name="Bandaranaike D."/>
            <person name="Bellair M."/>
            <person name="Blankenburg K."/>
            <person name="Chao H."/>
            <person name="Dinh H."/>
            <person name="Doddapaneni H."/>
            <person name="Dugan-Rocha S."/>
            <person name="Elkadiri S."/>
            <person name="Gnanaolivu R."/>
            <person name="Hughes D."/>
            <person name="Lee S."/>
            <person name="Li M."/>
            <person name="Ming W."/>
            <person name="Munidasa M."/>
            <person name="Muniz J."/>
            <person name="Nguyen L."/>
            <person name="Osuji N."/>
            <person name="Pu L.-L."/>
            <person name="Puazo M."/>
            <person name="Skinner E."/>
            <person name="Qu C."/>
            <person name="Quiroz J."/>
            <person name="Raj R."/>
            <person name="Weissenberger G."/>
            <person name="Xin Y."/>
            <person name="Zou X."/>
            <person name="Han Y."/>
            <person name="Worley K."/>
            <person name="Muzny D."/>
            <person name="Gibbs R."/>
        </authorList>
    </citation>
    <scope>NUCLEOTIDE SEQUENCE</scope>
    <source>
        <strain evidence="20">HAZT.00-mixed</strain>
        <tissue evidence="20">Whole organism</tissue>
    </source>
</reference>
<keyword evidence="6" id="KW-0808">Transferase</keyword>
<keyword evidence="12" id="KW-0914">Notch signaling pathway</keyword>
<feature type="region of interest" description="Disordered" evidence="16">
    <location>
        <begin position="923"/>
        <end position="963"/>
    </location>
</feature>
<dbReference type="GO" id="GO:0008270">
    <property type="term" value="F:zinc ion binding"/>
    <property type="evidence" value="ECO:0007669"/>
    <property type="project" value="UniProtKB-KW"/>
</dbReference>
<feature type="repeat" description="ANK" evidence="14">
    <location>
        <begin position="527"/>
        <end position="559"/>
    </location>
</feature>
<feature type="region of interest" description="Disordered" evidence="16">
    <location>
        <begin position="419"/>
        <end position="459"/>
    </location>
</feature>
<dbReference type="PROSITE" id="PS51416">
    <property type="entry name" value="MIB_HERC2"/>
    <property type="match status" value="2"/>
</dbReference>
<dbReference type="Gene3D" id="3.30.40.10">
    <property type="entry name" value="Zinc/RING finger domain, C3HC4 (zinc finger)"/>
    <property type="match status" value="2"/>
</dbReference>
<keyword evidence="10" id="KW-0833">Ubl conjugation pathway</keyword>
<dbReference type="PROSITE" id="PS50088">
    <property type="entry name" value="ANK_REPEAT"/>
    <property type="match status" value="4"/>
</dbReference>
<dbReference type="Gene3D" id="2.30.30.40">
    <property type="entry name" value="SH3 Domains"/>
    <property type="match status" value="2"/>
</dbReference>
<dbReference type="PROSITE" id="PS50135">
    <property type="entry name" value="ZF_ZZ_2"/>
    <property type="match status" value="1"/>
</dbReference>
<evidence type="ECO:0000256" key="13">
    <source>
        <dbReference type="ARBA" id="ARBA00023043"/>
    </source>
</evidence>
<feature type="domain" description="ZZ-type" evidence="18">
    <location>
        <begin position="79"/>
        <end position="131"/>
    </location>
</feature>
<dbReference type="GO" id="GO:0007219">
    <property type="term" value="P:Notch signaling pathway"/>
    <property type="evidence" value="ECO:0007669"/>
    <property type="project" value="UniProtKB-KW"/>
</dbReference>
<evidence type="ECO:0000259" key="17">
    <source>
        <dbReference type="PROSITE" id="PS50089"/>
    </source>
</evidence>
<dbReference type="SMART" id="SM00248">
    <property type="entry name" value="ANK"/>
    <property type="match status" value="7"/>
</dbReference>
<comment type="subcellular location">
    <subcellularLocation>
        <location evidence="2">Cytoplasm</location>
    </subcellularLocation>
</comment>
<feature type="compositionally biased region" description="Polar residues" evidence="16">
    <location>
        <begin position="445"/>
        <end position="455"/>
    </location>
</feature>
<dbReference type="Gene3D" id="1.25.40.20">
    <property type="entry name" value="Ankyrin repeat-containing domain"/>
    <property type="match status" value="3"/>
</dbReference>
<dbReference type="InterPro" id="IPR001841">
    <property type="entry name" value="Znf_RING"/>
</dbReference>
<evidence type="ECO:0000259" key="18">
    <source>
        <dbReference type="PROSITE" id="PS50135"/>
    </source>
</evidence>
<evidence type="ECO:0000313" key="20">
    <source>
        <dbReference type="EMBL" id="KAA0190760.1"/>
    </source>
</evidence>
<evidence type="ECO:0000256" key="15">
    <source>
        <dbReference type="PROSITE-ProRule" id="PRU00228"/>
    </source>
</evidence>
<dbReference type="Pfam" id="PF00569">
    <property type="entry name" value="ZZ"/>
    <property type="match status" value="1"/>
</dbReference>